<dbReference type="InterPro" id="IPR050815">
    <property type="entry name" value="TF_fung"/>
</dbReference>
<keyword evidence="5" id="KW-0539">Nucleus</keyword>
<keyword evidence="8" id="KW-1185">Reference proteome</keyword>
<dbReference type="AlphaFoldDB" id="A0A9W8LVD2"/>
<evidence type="ECO:0000256" key="2">
    <source>
        <dbReference type="ARBA" id="ARBA00022723"/>
    </source>
</evidence>
<name>A0A9W8LVD2_9FUNG</name>
<dbReference type="EMBL" id="JANBUW010001288">
    <property type="protein sequence ID" value="KAJ2843799.1"/>
    <property type="molecule type" value="Genomic_DNA"/>
</dbReference>
<dbReference type="GO" id="GO:0003677">
    <property type="term" value="F:DNA binding"/>
    <property type="evidence" value="ECO:0007669"/>
    <property type="project" value="InterPro"/>
</dbReference>
<organism evidence="7 8">
    <name type="scientific">Coemansia brasiliensis</name>
    <dbReference type="NCBI Taxonomy" id="2650707"/>
    <lineage>
        <taxon>Eukaryota</taxon>
        <taxon>Fungi</taxon>
        <taxon>Fungi incertae sedis</taxon>
        <taxon>Zoopagomycota</taxon>
        <taxon>Kickxellomycotina</taxon>
        <taxon>Kickxellomycetes</taxon>
        <taxon>Kickxellales</taxon>
        <taxon>Kickxellaceae</taxon>
        <taxon>Coemansia</taxon>
    </lineage>
</organism>
<dbReference type="CDD" id="cd12148">
    <property type="entry name" value="fungal_TF_MHR"/>
    <property type="match status" value="1"/>
</dbReference>
<feature type="non-terminal residue" evidence="7">
    <location>
        <position position="396"/>
    </location>
</feature>
<protein>
    <recommendedName>
        <fullName evidence="6">Xylanolytic transcriptional activator regulatory domain-containing protein</fullName>
    </recommendedName>
</protein>
<dbReference type="PANTHER" id="PTHR47338:SF5">
    <property type="entry name" value="ZN(II)2CYS6 TRANSCRIPTION FACTOR (EUROFUNG)"/>
    <property type="match status" value="1"/>
</dbReference>
<keyword evidence="4" id="KW-0804">Transcription</keyword>
<comment type="caution">
    <text evidence="7">The sequence shown here is derived from an EMBL/GenBank/DDBJ whole genome shotgun (WGS) entry which is preliminary data.</text>
</comment>
<dbReference type="Pfam" id="PF04082">
    <property type="entry name" value="Fungal_trans"/>
    <property type="match status" value="1"/>
</dbReference>
<dbReference type="OrthoDB" id="2123952at2759"/>
<keyword evidence="2" id="KW-0479">Metal-binding</keyword>
<dbReference type="Proteomes" id="UP001139887">
    <property type="component" value="Unassembled WGS sequence"/>
</dbReference>
<dbReference type="InterPro" id="IPR007219">
    <property type="entry name" value="XnlR_reg_dom"/>
</dbReference>
<accession>A0A9W8LVD2</accession>
<evidence type="ECO:0000256" key="5">
    <source>
        <dbReference type="ARBA" id="ARBA00023242"/>
    </source>
</evidence>
<evidence type="ECO:0000256" key="1">
    <source>
        <dbReference type="ARBA" id="ARBA00004123"/>
    </source>
</evidence>
<dbReference type="GO" id="GO:0008270">
    <property type="term" value="F:zinc ion binding"/>
    <property type="evidence" value="ECO:0007669"/>
    <property type="project" value="InterPro"/>
</dbReference>
<dbReference type="GO" id="GO:0005634">
    <property type="term" value="C:nucleus"/>
    <property type="evidence" value="ECO:0007669"/>
    <property type="project" value="UniProtKB-SubCell"/>
</dbReference>
<keyword evidence="3" id="KW-0805">Transcription regulation</keyword>
<feature type="domain" description="Xylanolytic transcriptional activator regulatory" evidence="6">
    <location>
        <begin position="295"/>
        <end position="390"/>
    </location>
</feature>
<dbReference type="GO" id="GO:0006351">
    <property type="term" value="P:DNA-templated transcription"/>
    <property type="evidence" value="ECO:0007669"/>
    <property type="project" value="InterPro"/>
</dbReference>
<evidence type="ECO:0000256" key="4">
    <source>
        <dbReference type="ARBA" id="ARBA00023163"/>
    </source>
</evidence>
<dbReference type="PANTHER" id="PTHR47338">
    <property type="entry name" value="ZN(II)2CYS6 TRANSCRIPTION FACTOR (EUROFUNG)-RELATED"/>
    <property type="match status" value="1"/>
</dbReference>
<evidence type="ECO:0000313" key="8">
    <source>
        <dbReference type="Proteomes" id="UP001139887"/>
    </source>
</evidence>
<sequence>MNEPHVPITSPLEVSGHSSIKNSQAGSYLISHTQQQQPNAGVLDFSSIDIHSNMFSGQIGSATTEAQGSDYFDTYTISKQPQQQSQLAGIEGMSLQGTGTLFASSAQSHHLSNIGSAVSHPSMAPATTSAALVMTHIPSSGVNSNGILGHGNAMFGQNLRLTSPPPMPSLLLQSQMQHMPRAGFDIEMGIPSANSHGGALSSSLGNVAIAMAHGSSDSDMVQTKLVHLSHVANNISYASHEALMQAKQAAAEAMALNSQIKSTEPHISGSLLKKPIHQSLLRMERQPELSDKAVHNYFCYIHQQCPIIHKPSFLRQINDGSINHFVWLSMRALAARTLLHSHTLTNEEVLIEEEYFARKAQTALSVELKKPSVDTVQGLALLSLYIYGTPQWEEAS</sequence>
<evidence type="ECO:0000256" key="3">
    <source>
        <dbReference type="ARBA" id="ARBA00023015"/>
    </source>
</evidence>
<reference evidence="7" key="1">
    <citation type="submission" date="2022-07" db="EMBL/GenBank/DDBJ databases">
        <title>Phylogenomic reconstructions and comparative analyses of Kickxellomycotina fungi.</title>
        <authorList>
            <person name="Reynolds N.K."/>
            <person name="Stajich J.E."/>
            <person name="Barry K."/>
            <person name="Grigoriev I.V."/>
            <person name="Crous P."/>
            <person name="Smith M.E."/>
        </authorList>
    </citation>
    <scope>NUCLEOTIDE SEQUENCE</scope>
    <source>
        <strain evidence="7">NRRL 1566</strain>
    </source>
</reference>
<comment type="subcellular location">
    <subcellularLocation>
        <location evidence="1">Nucleus</location>
    </subcellularLocation>
</comment>
<dbReference type="GO" id="GO:0000981">
    <property type="term" value="F:DNA-binding transcription factor activity, RNA polymerase II-specific"/>
    <property type="evidence" value="ECO:0007669"/>
    <property type="project" value="InterPro"/>
</dbReference>
<proteinExistence type="predicted"/>
<evidence type="ECO:0000313" key="7">
    <source>
        <dbReference type="EMBL" id="KAJ2843799.1"/>
    </source>
</evidence>
<gene>
    <name evidence="7" type="ORF">IWW36_005421</name>
</gene>
<evidence type="ECO:0000259" key="6">
    <source>
        <dbReference type="Pfam" id="PF04082"/>
    </source>
</evidence>